<reference evidence="1 2" key="1">
    <citation type="submission" date="2024-11" db="EMBL/GenBank/DDBJ databases">
        <title>Genome sequencing of Xanthomonas codiaei.</title>
        <authorList>
            <person name="Studholme D.J."/>
        </authorList>
    </citation>
    <scope>NUCLEOTIDE SEQUENCE [LARGE SCALE GENOMIC DNA]</scope>
    <source>
        <strain evidence="1 2">NCPPB 4350</strain>
    </source>
</reference>
<keyword evidence="2" id="KW-1185">Reference proteome</keyword>
<dbReference type="RefSeq" id="WP_410049657.1">
    <property type="nucleotide sequence ID" value="NZ_JBJGBS010000015.1"/>
</dbReference>
<comment type="caution">
    <text evidence="1">The sequence shown here is derived from an EMBL/GenBank/DDBJ whole genome shotgun (WGS) entry which is preliminary data.</text>
</comment>
<sequence length="42" mass="4696">MRPFRYLALRLIVAVMVVWSFPTQAELPGPWVQAALLAQTPG</sequence>
<evidence type="ECO:0000313" key="1">
    <source>
        <dbReference type="EMBL" id="MFO3704503.1"/>
    </source>
</evidence>
<accession>A0ABW9MIA8</accession>
<evidence type="ECO:0000313" key="2">
    <source>
        <dbReference type="Proteomes" id="UP001637990"/>
    </source>
</evidence>
<proteinExistence type="predicted"/>
<dbReference type="Proteomes" id="UP001637990">
    <property type="component" value="Unassembled WGS sequence"/>
</dbReference>
<dbReference type="EMBL" id="JBJGBS010000015">
    <property type="protein sequence ID" value="MFO3704503.1"/>
    <property type="molecule type" value="Genomic_DNA"/>
</dbReference>
<protein>
    <submittedName>
        <fullName evidence="1">Uncharacterized protein</fullName>
    </submittedName>
</protein>
<organism evidence="1 2">
    <name type="scientific">Xanthomonas codiaei</name>
    <dbReference type="NCBI Taxonomy" id="56463"/>
    <lineage>
        <taxon>Bacteria</taxon>
        <taxon>Pseudomonadati</taxon>
        <taxon>Pseudomonadota</taxon>
        <taxon>Gammaproteobacteria</taxon>
        <taxon>Lysobacterales</taxon>
        <taxon>Lysobacteraceae</taxon>
        <taxon>Xanthomonas</taxon>
    </lineage>
</organism>
<name>A0ABW9MIA8_9XANT</name>
<gene>
    <name evidence="1" type="ORF">ACI6Q5_05835</name>
</gene>